<gene>
    <name evidence="1" type="ORF">POCULU_LOCUS9964</name>
</gene>
<dbReference type="Proteomes" id="UP000789572">
    <property type="component" value="Unassembled WGS sequence"/>
</dbReference>
<evidence type="ECO:0000313" key="2">
    <source>
        <dbReference type="Proteomes" id="UP000789572"/>
    </source>
</evidence>
<organism evidence="1 2">
    <name type="scientific">Paraglomus occultum</name>
    <dbReference type="NCBI Taxonomy" id="144539"/>
    <lineage>
        <taxon>Eukaryota</taxon>
        <taxon>Fungi</taxon>
        <taxon>Fungi incertae sedis</taxon>
        <taxon>Mucoromycota</taxon>
        <taxon>Glomeromycotina</taxon>
        <taxon>Glomeromycetes</taxon>
        <taxon>Paraglomerales</taxon>
        <taxon>Paraglomeraceae</taxon>
        <taxon>Paraglomus</taxon>
    </lineage>
</organism>
<reference evidence="1" key="1">
    <citation type="submission" date="2021-06" db="EMBL/GenBank/DDBJ databases">
        <authorList>
            <person name="Kallberg Y."/>
            <person name="Tangrot J."/>
            <person name="Rosling A."/>
        </authorList>
    </citation>
    <scope>NUCLEOTIDE SEQUENCE</scope>
    <source>
        <strain evidence="1">IA702</strain>
    </source>
</reference>
<name>A0A9N9DSG4_9GLOM</name>
<comment type="caution">
    <text evidence="1">The sequence shown here is derived from an EMBL/GenBank/DDBJ whole genome shotgun (WGS) entry which is preliminary data.</text>
</comment>
<proteinExistence type="predicted"/>
<accession>A0A9N9DSG4</accession>
<protein>
    <submittedName>
        <fullName evidence="1">131_t:CDS:1</fullName>
    </submittedName>
</protein>
<dbReference type="EMBL" id="CAJVPJ010004367">
    <property type="protein sequence ID" value="CAG8651314.1"/>
    <property type="molecule type" value="Genomic_DNA"/>
</dbReference>
<feature type="non-terminal residue" evidence="1">
    <location>
        <position position="40"/>
    </location>
</feature>
<feature type="non-terminal residue" evidence="1">
    <location>
        <position position="1"/>
    </location>
</feature>
<dbReference type="AlphaFoldDB" id="A0A9N9DSG4"/>
<evidence type="ECO:0000313" key="1">
    <source>
        <dbReference type="EMBL" id="CAG8651314.1"/>
    </source>
</evidence>
<keyword evidence="2" id="KW-1185">Reference proteome</keyword>
<sequence length="40" mass="4576">FFMIKTIDNATTTNIPPPTTQPVGKLLLVFELELTFFFTE</sequence>